<reference evidence="3" key="2">
    <citation type="journal article" date="2021" name="PeerJ">
        <title>Extensive microbial diversity within the chicken gut microbiome revealed by metagenomics and culture.</title>
        <authorList>
            <person name="Gilroy R."/>
            <person name="Ravi A."/>
            <person name="Getino M."/>
            <person name="Pursley I."/>
            <person name="Horton D.L."/>
            <person name="Alikhan N.F."/>
            <person name="Baker D."/>
            <person name="Gharbi K."/>
            <person name="Hall N."/>
            <person name="Watson M."/>
            <person name="Adriaenssens E.M."/>
            <person name="Foster-Nyarko E."/>
            <person name="Jarju S."/>
            <person name="Secka A."/>
            <person name="Antonio M."/>
            <person name="Oren A."/>
            <person name="Chaudhuri R.R."/>
            <person name="La Ragione R."/>
            <person name="Hildebrand F."/>
            <person name="Pallen M.J."/>
        </authorList>
    </citation>
    <scope>NUCLEOTIDE SEQUENCE</scope>
    <source>
        <strain evidence="3">1370</strain>
    </source>
</reference>
<evidence type="ECO:0000313" key="3">
    <source>
        <dbReference type="EMBL" id="HIV11112.1"/>
    </source>
</evidence>
<feature type="transmembrane region" description="Helical" evidence="1">
    <location>
        <begin position="102"/>
        <end position="121"/>
    </location>
</feature>
<dbReference type="Proteomes" id="UP000823960">
    <property type="component" value="Unassembled WGS sequence"/>
</dbReference>
<organism evidence="3 4">
    <name type="scientific">Candidatus Faeciplasma avium</name>
    <dbReference type="NCBI Taxonomy" id="2840798"/>
    <lineage>
        <taxon>Bacteria</taxon>
        <taxon>Bacillati</taxon>
        <taxon>Bacillota</taxon>
        <taxon>Clostridia</taxon>
        <taxon>Eubacteriales</taxon>
        <taxon>Oscillospiraceae</taxon>
        <taxon>Oscillospiraceae incertae sedis</taxon>
        <taxon>Candidatus Faeciplasma</taxon>
    </lineage>
</organism>
<accession>A0A9D1T4C3</accession>
<feature type="domain" description="VanZ-like" evidence="2">
    <location>
        <begin position="21"/>
        <end position="147"/>
    </location>
</feature>
<evidence type="ECO:0000256" key="1">
    <source>
        <dbReference type="SAM" id="Phobius"/>
    </source>
</evidence>
<keyword evidence="1" id="KW-0472">Membrane</keyword>
<feature type="transmembrane region" description="Helical" evidence="1">
    <location>
        <begin position="133"/>
        <end position="153"/>
    </location>
</feature>
<comment type="caution">
    <text evidence="3">The sequence shown here is derived from an EMBL/GenBank/DDBJ whole genome shotgun (WGS) entry which is preliminary data.</text>
</comment>
<feature type="transmembrane region" description="Helical" evidence="1">
    <location>
        <begin position="12"/>
        <end position="33"/>
    </location>
</feature>
<reference evidence="3" key="1">
    <citation type="submission" date="2020-10" db="EMBL/GenBank/DDBJ databases">
        <authorList>
            <person name="Gilroy R."/>
        </authorList>
    </citation>
    <scope>NUCLEOTIDE SEQUENCE</scope>
    <source>
        <strain evidence="3">1370</strain>
    </source>
</reference>
<dbReference type="NCBIfam" id="NF037970">
    <property type="entry name" value="vanZ_1"/>
    <property type="match status" value="1"/>
</dbReference>
<evidence type="ECO:0000259" key="2">
    <source>
        <dbReference type="Pfam" id="PF04892"/>
    </source>
</evidence>
<gene>
    <name evidence="3" type="ORF">IAD28_05420</name>
</gene>
<keyword evidence="1" id="KW-0812">Transmembrane</keyword>
<feature type="transmembrane region" description="Helical" evidence="1">
    <location>
        <begin position="75"/>
        <end position="95"/>
    </location>
</feature>
<keyword evidence="1" id="KW-1133">Transmembrane helix</keyword>
<dbReference type="Pfam" id="PF04892">
    <property type="entry name" value="VanZ"/>
    <property type="match status" value="1"/>
</dbReference>
<proteinExistence type="predicted"/>
<dbReference type="InterPro" id="IPR006976">
    <property type="entry name" value="VanZ-like"/>
</dbReference>
<dbReference type="EMBL" id="DVOL01000077">
    <property type="protein sequence ID" value="HIV11112.1"/>
    <property type="molecule type" value="Genomic_DNA"/>
</dbReference>
<protein>
    <submittedName>
        <fullName evidence="3">VanZ family protein</fullName>
    </submittedName>
</protein>
<name>A0A9D1T4C3_9FIRM</name>
<dbReference type="AlphaFoldDB" id="A0A9D1T4C3"/>
<sequence>MLEGFKGLSRGMRLRIILSALLVIGIAAATFLFSGDTGPESADQSSRITRLIMLIFGLDPVGQSFDSWHLAIRKLAHFSLYTLLGLGLYGLSGVLKPGRRLFVSLAIGVAAALADELHQLFVSERSSSLTDVGIDSCGVLFGCLIFMAGERIFSGLLRKRAGK</sequence>
<evidence type="ECO:0000313" key="4">
    <source>
        <dbReference type="Proteomes" id="UP000823960"/>
    </source>
</evidence>